<keyword evidence="3" id="KW-1185">Reference proteome</keyword>
<evidence type="ECO:0000313" key="3">
    <source>
        <dbReference type="Proteomes" id="UP000887567"/>
    </source>
</evidence>
<protein>
    <recommendedName>
        <fullName evidence="1">MULE transposase domain-containing protein</fullName>
    </recommendedName>
</protein>
<evidence type="ECO:0000259" key="1">
    <source>
        <dbReference type="Pfam" id="PF10551"/>
    </source>
</evidence>
<dbReference type="OMA" id="TWITSAM"/>
<dbReference type="PANTHER" id="PTHR47160:SF8">
    <property type="entry name" value="MULE TRANSPOSASE DOMAIN-CONTAINING PROTEIN"/>
    <property type="match status" value="1"/>
</dbReference>
<dbReference type="RefSeq" id="XP_020896465.1">
    <property type="nucleotide sequence ID" value="XM_021040806.2"/>
</dbReference>
<evidence type="ECO:0000313" key="2">
    <source>
        <dbReference type="EnsemblMetazoa" id="XP_020896465.1"/>
    </source>
</evidence>
<dbReference type="PANTHER" id="PTHR47160">
    <property type="entry name" value="PUTATIVE-RELATED"/>
    <property type="match status" value="1"/>
</dbReference>
<dbReference type="Pfam" id="PF10551">
    <property type="entry name" value="MULE"/>
    <property type="match status" value="1"/>
</dbReference>
<dbReference type="InterPro" id="IPR018289">
    <property type="entry name" value="MULE_transposase_dom"/>
</dbReference>
<name>A0A913WZS0_EXADI</name>
<dbReference type="Proteomes" id="UP000887567">
    <property type="component" value="Unplaced"/>
</dbReference>
<dbReference type="EnsemblMetazoa" id="XM_021040806.2">
    <property type="protein sequence ID" value="XP_020896465.1"/>
    <property type="gene ID" value="LOC110235350"/>
</dbReference>
<accession>A0A913WZS0</accession>
<dbReference type="OrthoDB" id="5971471at2759"/>
<sequence length="162" mass="18904">MVFVLMSGRKARDYTAVLQRVSDALPDNPSVETIIADFEKAAWKSCRRVFPNITMRGCVFHLVQAVYRKVQELGLQVAYANDDSTYILIRKLMALPFLPTDCIRRNFRRLKDDATPELRQLVDYFEDNWLASPVWTKDNWCVFKEAIRTNNDIEGWHNDNSL</sequence>
<organism evidence="2 3">
    <name type="scientific">Exaiptasia diaphana</name>
    <name type="common">Tropical sea anemone</name>
    <name type="synonym">Aiptasia pulchella</name>
    <dbReference type="NCBI Taxonomy" id="2652724"/>
    <lineage>
        <taxon>Eukaryota</taxon>
        <taxon>Metazoa</taxon>
        <taxon>Cnidaria</taxon>
        <taxon>Anthozoa</taxon>
        <taxon>Hexacorallia</taxon>
        <taxon>Actiniaria</taxon>
        <taxon>Aiptasiidae</taxon>
        <taxon>Exaiptasia</taxon>
    </lineage>
</organism>
<proteinExistence type="predicted"/>
<dbReference type="AlphaFoldDB" id="A0A913WZS0"/>
<dbReference type="GeneID" id="110235350"/>
<reference evidence="2" key="1">
    <citation type="submission" date="2022-11" db="UniProtKB">
        <authorList>
            <consortium name="EnsemblMetazoa"/>
        </authorList>
    </citation>
    <scope>IDENTIFICATION</scope>
</reference>
<feature type="domain" description="MULE transposase" evidence="1">
    <location>
        <begin position="1"/>
        <end position="64"/>
    </location>
</feature>
<dbReference type="KEGG" id="epa:110235350"/>